<evidence type="ECO:0000313" key="10">
    <source>
        <dbReference type="Proteomes" id="UP000006875"/>
    </source>
</evidence>
<keyword evidence="10" id="KW-1185">Reference proteome</keyword>
<dbReference type="Pfam" id="PF00359">
    <property type="entry name" value="PTS_EIIA_2"/>
    <property type="match status" value="1"/>
</dbReference>
<dbReference type="CDD" id="cd05568">
    <property type="entry name" value="PTS_IIB_bgl_like"/>
    <property type="match status" value="1"/>
</dbReference>
<dbReference type="GO" id="GO:0009401">
    <property type="term" value="P:phosphoenolpyruvate-dependent sugar phosphotransferase system"/>
    <property type="evidence" value="ECO:0007669"/>
    <property type="project" value="InterPro"/>
</dbReference>
<accession>E3H9C9</accession>
<keyword evidence="4" id="KW-0010">Activator</keyword>
<feature type="domain" description="PRD" evidence="8">
    <location>
        <begin position="198"/>
        <end position="303"/>
    </location>
</feature>
<dbReference type="Gene3D" id="1.10.1790.10">
    <property type="entry name" value="PRD domain"/>
    <property type="match status" value="2"/>
</dbReference>
<evidence type="ECO:0000256" key="2">
    <source>
        <dbReference type="ARBA" id="ARBA00022737"/>
    </source>
</evidence>
<evidence type="ECO:0000256" key="4">
    <source>
        <dbReference type="ARBA" id="ARBA00023159"/>
    </source>
</evidence>
<dbReference type="InterPro" id="IPR002178">
    <property type="entry name" value="PTS_EIIA_type-2_dom"/>
</dbReference>
<proteinExistence type="predicted"/>
<dbReference type="Gene3D" id="3.40.50.2300">
    <property type="match status" value="1"/>
</dbReference>
<dbReference type="PANTHER" id="PTHR30185:SF18">
    <property type="entry name" value="TRANSCRIPTIONAL REGULATOR MTLR"/>
    <property type="match status" value="1"/>
</dbReference>
<feature type="domain" description="PTS EIIA type-2" evidence="6">
    <location>
        <begin position="559"/>
        <end position="700"/>
    </location>
</feature>
<sequence length="702" mass="82327">MLNKRCLEIIKYLIDHEKQISIRELADVYEISERSIRYDIDNINYFLKKNGFRQLNKMSKGIYEIDETKENLTTVIELLNASFYSFSKHERKEYIKSICLFSEDIIKLHEISETLSVSLSTIKLDLKEIKAFLSEKKLNLKFFSKMGLVLEGEEEKLRKAQLKFLLDYLEFSKDELATKNNIEETLGYKMISEELFSYFEEFPIRDIRVFIKRIEKHLETVISDEAYKVLEFYLMITLKRLEKKFPITQREENENFLKKTKEYNILLKELKHFEENFSVEFNDSEILLLTELFLGSHSYNFKSSFYEKWIEIEISVNEIIKEVSQNIGIDLSNDKILLDGLLNHIKPAIYRIKNDIVLENEISNEAKFLYEELFQNVRIVCNKHLRPYMNKSVPEEEVAFLTIHFKIAIDRKANISKETKNVLLVCGFGYGSSKLLSQKLLERYDVNILDILPYHKFLEIENYDDIDLIISTLDVDEHIKYPFPIIKVHPIFSKNDRMKLEEYGLTEVRKKISLTKLLDVIKNECTIKNESRLAGSLKDFFASKIFDDRDKYNKKDLSNLLSEKNIKLNSQAKDWQDAIRIAGNILVENGSVTNDYVEDMIEAVNKNGSYMVVAEMIALPHARVTESVLKTDMSLIRLVDPVIFPGNKSVKIIFPFSSVDQNEHIEALSELVTLIEDYDLIKIIEKTEKPQQLIEFIADNKI</sequence>
<dbReference type="GO" id="GO:0008982">
    <property type="term" value="F:protein-N(PI)-phosphohistidine-sugar phosphotransferase activity"/>
    <property type="evidence" value="ECO:0007669"/>
    <property type="project" value="InterPro"/>
</dbReference>
<dbReference type="InterPro" id="IPR036634">
    <property type="entry name" value="PRD_sf"/>
</dbReference>
<keyword evidence="2" id="KW-0677">Repeat</keyword>
<dbReference type="PROSITE" id="PS51094">
    <property type="entry name" value="PTS_EIIA_TYPE_2"/>
    <property type="match status" value="1"/>
</dbReference>
<feature type="domain" description="PTS EIIB type-2" evidence="7">
    <location>
        <begin position="420"/>
        <end position="512"/>
    </location>
</feature>
<dbReference type="PROSITE" id="PS51099">
    <property type="entry name" value="PTS_EIIB_TYPE_2"/>
    <property type="match status" value="1"/>
</dbReference>
<keyword evidence="3" id="KW-0805">Transcription regulation</keyword>
<evidence type="ECO:0000256" key="1">
    <source>
        <dbReference type="ARBA" id="ARBA00022679"/>
    </source>
</evidence>
<keyword evidence="1" id="KW-0808">Transferase</keyword>
<evidence type="ECO:0000256" key="5">
    <source>
        <dbReference type="ARBA" id="ARBA00023163"/>
    </source>
</evidence>
<evidence type="ECO:0000256" key="3">
    <source>
        <dbReference type="ARBA" id="ARBA00023015"/>
    </source>
</evidence>
<dbReference type="InterPro" id="IPR016152">
    <property type="entry name" value="PTrfase/Anion_transptr"/>
</dbReference>
<dbReference type="CDD" id="cd00211">
    <property type="entry name" value="PTS_IIA_fru"/>
    <property type="match status" value="1"/>
</dbReference>
<dbReference type="InterPro" id="IPR013199">
    <property type="entry name" value="HTH_Mga_DNA-bd_dom"/>
</dbReference>
<evidence type="ECO:0000259" key="8">
    <source>
        <dbReference type="PROSITE" id="PS51372"/>
    </source>
</evidence>
<name>E3H9C9_ILYPC</name>
<dbReference type="PANTHER" id="PTHR30185">
    <property type="entry name" value="CRYPTIC BETA-GLUCOSIDE BGL OPERON ANTITERMINATOR"/>
    <property type="match status" value="1"/>
</dbReference>
<feature type="domain" description="PRD" evidence="8">
    <location>
        <begin position="307"/>
        <end position="415"/>
    </location>
</feature>
<evidence type="ECO:0000313" key="9">
    <source>
        <dbReference type="EMBL" id="ADO83038.1"/>
    </source>
</evidence>
<dbReference type="Gene3D" id="1.10.10.10">
    <property type="entry name" value="Winged helix-like DNA-binding domain superfamily/Winged helix DNA-binding domain"/>
    <property type="match status" value="1"/>
</dbReference>
<dbReference type="Pfam" id="PF05043">
    <property type="entry name" value="Mga"/>
    <property type="match status" value="1"/>
</dbReference>
<dbReference type="eggNOG" id="COG3711">
    <property type="taxonomic scope" value="Bacteria"/>
</dbReference>
<dbReference type="InterPro" id="IPR036388">
    <property type="entry name" value="WH-like_DNA-bd_sf"/>
</dbReference>
<dbReference type="InterPro" id="IPR011608">
    <property type="entry name" value="PRD"/>
</dbReference>
<dbReference type="Pfam" id="PF00874">
    <property type="entry name" value="PRD"/>
    <property type="match status" value="2"/>
</dbReference>
<dbReference type="SUPFAM" id="SSF55804">
    <property type="entry name" value="Phoshotransferase/anion transport protein"/>
    <property type="match status" value="1"/>
</dbReference>
<organism evidence="9 10">
    <name type="scientific">Ilyobacter polytropus (strain ATCC 51220 / DSM 2926 / LMG 16218 / CuHBu1)</name>
    <dbReference type="NCBI Taxonomy" id="572544"/>
    <lineage>
        <taxon>Bacteria</taxon>
        <taxon>Fusobacteriati</taxon>
        <taxon>Fusobacteriota</taxon>
        <taxon>Fusobacteriia</taxon>
        <taxon>Fusobacteriales</taxon>
        <taxon>Fusobacteriaceae</taxon>
        <taxon>Ilyobacter</taxon>
    </lineage>
</organism>
<gene>
    <name evidence="9" type="ordered locus">Ilyop_1257</name>
</gene>
<dbReference type="Proteomes" id="UP000006875">
    <property type="component" value="Chromosome"/>
</dbReference>
<keyword evidence="5" id="KW-0804">Transcription</keyword>
<reference evidence="9 10" key="1">
    <citation type="journal article" date="2010" name="Stand. Genomic Sci.">
        <title>Complete genome sequence of Ilyobacter polytropus type strain (CuHbu1).</title>
        <authorList>
            <person name="Sikorski J."/>
            <person name="Chertkov O."/>
            <person name="Lapidus A."/>
            <person name="Nolan M."/>
            <person name="Lucas S."/>
            <person name="Del Rio T.G."/>
            <person name="Tice H."/>
            <person name="Cheng J.F."/>
            <person name="Tapia R."/>
            <person name="Han C."/>
            <person name="Goodwin L."/>
            <person name="Pitluck S."/>
            <person name="Liolios K."/>
            <person name="Ivanova N."/>
            <person name="Mavromatis K."/>
            <person name="Mikhailova N."/>
            <person name="Pati A."/>
            <person name="Chen A."/>
            <person name="Palaniappan K."/>
            <person name="Land M."/>
            <person name="Hauser L."/>
            <person name="Chang Y.J."/>
            <person name="Jeffries C.D."/>
            <person name="Brambilla E."/>
            <person name="Yasawong M."/>
            <person name="Rohde M."/>
            <person name="Pukall R."/>
            <person name="Spring S."/>
            <person name="Goker M."/>
            <person name="Woyke T."/>
            <person name="Bristow J."/>
            <person name="Eisen J.A."/>
            <person name="Markowitz V."/>
            <person name="Hugenholtz P."/>
            <person name="Kyrpides N.C."/>
            <person name="Klenk H.P."/>
        </authorList>
    </citation>
    <scope>NUCLEOTIDE SEQUENCE [LARGE SCALE GENOMIC DNA]</scope>
    <source>
        <strain evidence="10">ATCC 51220 / DSM 2926 / LMG 16218 / CuHBu1</strain>
    </source>
</reference>
<dbReference type="HOGENOM" id="CLU_013442_1_1_0"/>
<dbReference type="SUPFAM" id="SSF63520">
    <property type="entry name" value="PTS-regulatory domain, PRD"/>
    <property type="match status" value="2"/>
</dbReference>
<dbReference type="GO" id="GO:0006355">
    <property type="term" value="P:regulation of DNA-templated transcription"/>
    <property type="evidence" value="ECO:0007669"/>
    <property type="project" value="InterPro"/>
</dbReference>
<evidence type="ECO:0000259" key="7">
    <source>
        <dbReference type="PROSITE" id="PS51099"/>
    </source>
</evidence>
<protein>
    <submittedName>
        <fullName evidence="9">Transcriptional antiterminator, BglG</fullName>
    </submittedName>
</protein>
<evidence type="ECO:0000259" key="6">
    <source>
        <dbReference type="PROSITE" id="PS51094"/>
    </source>
</evidence>
<dbReference type="InterPro" id="IPR013011">
    <property type="entry name" value="PTS_EIIB_2"/>
</dbReference>
<dbReference type="EMBL" id="CP002281">
    <property type="protein sequence ID" value="ADO83038.1"/>
    <property type="molecule type" value="Genomic_DNA"/>
</dbReference>
<dbReference type="AlphaFoldDB" id="E3H9C9"/>
<dbReference type="eggNOG" id="COG1762">
    <property type="taxonomic scope" value="Bacteria"/>
</dbReference>
<dbReference type="InterPro" id="IPR050661">
    <property type="entry name" value="BglG_antiterminators"/>
</dbReference>
<dbReference type="InterPro" id="IPR007737">
    <property type="entry name" value="Mga_HTH"/>
</dbReference>
<dbReference type="RefSeq" id="WP_013387705.1">
    <property type="nucleotide sequence ID" value="NC_014632.1"/>
</dbReference>
<dbReference type="SUPFAM" id="SSF52794">
    <property type="entry name" value="PTS system IIB component-like"/>
    <property type="match status" value="1"/>
</dbReference>
<dbReference type="InterPro" id="IPR036095">
    <property type="entry name" value="PTS_EIIB-like_sf"/>
</dbReference>
<dbReference type="Gene3D" id="3.40.930.10">
    <property type="entry name" value="Mannitol-specific EII, Chain A"/>
    <property type="match status" value="1"/>
</dbReference>
<dbReference type="Pfam" id="PF08280">
    <property type="entry name" value="HTH_Mga"/>
    <property type="match status" value="1"/>
</dbReference>
<dbReference type="KEGG" id="ipo:Ilyop_1257"/>
<dbReference type="PROSITE" id="PS51372">
    <property type="entry name" value="PRD_2"/>
    <property type="match status" value="2"/>
</dbReference>
<dbReference type="STRING" id="572544.Ilyop_1257"/>